<organism evidence="7 8">
    <name type="scientific">Paraburkholderia fungorum</name>
    <dbReference type="NCBI Taxonomy" id="134537"/>
    <lineage>
        <taxon>Bacteria</taxon>
        <taxon>Pseudomonadati</taxon>
        <taxon>Pseudomonadota</taxon>
        <taxon>Betaproteobacteria</taxon>
        <taxon>Burkholderiales</taxon>
        <taxon>Burkholderiaceae</taxon>
        <taxon>Paraburkholderia</taxon>
    </lineage>
</organism>
<evidence type="ECO:0000256" key="3">
    <source>
        <dbReference type="ARBA" id="ARBA00023125"/>
    </source>
</evidence>
<dbReference type="SUPFAM" id="SSF53850">
    <property type="entry name" value="Periplasmic binding protein-like II"/>
    <property type="match status" value="1"/>
</dbReference>
<dbReference type="Pfam" id="PF00126">
    <property type="entry name" value="HTH_1"/>
    <property type="match status" value="1"/>
</dbReference>
<evidence type="ECO:0000313" key="7">
    <source>
        <dbReference type="EMBL" id="SDR50819.1"/>
    </source>
</evidence>
<accession>A0A1H1JM94</accession>
<dbReference type="Gene3D" id="3.40.190.290">
    <property type="match status" value="1"/>
</dbReference>
<evidence type="ECO:0000259" key="6">
    <source>
        <dbReference type="PROSITE" id="PS50931"/>
    </source>
</evidence>
<evidence type="ECO:0000256" key="4">
    <source>
        <dbReference type="ARBA" id="ARBA00023159"/>
    </source>
</evidence>
<dbReference type="InterPro" id="IPR000847">
    <property type="entry name" value="LysR_HTH_N"/>
</dbReference>
<dbReference type="GO" id="GO:0003677">
    <property type="term" value="F:DNA binding"/>
    <property type="evidence" value="ECO:0007669"/>
    <property type="project" value="UniProtKB-KW"/>
</dbReference>
<dbReference type="Gene3D" id="1.10.10.10">
    <property type="entry name" value="Winged helix-like DNA-binding domain superfamily/Winged helix DNA-binding domain"/>
    <property type="match status" value="1"/>
</dbReference>
<dbReference type="GO" id="GO:0003700">
    <property type="term" value="F:DNA-binding transcription factor activity"/>
    <property type="evidence" value="ECO:0007669"/>
    <property type="project" value="InterPro"/>
</dbReference>
<dbReference type="InterPro" id="IPR036388">
    <property type="entry name" value="WH-like_DNA-bd_sf"/>
</dbReference>
<name>A0A1H1JM94_9BURK</name>
<comment type="similarity">
    <text evidence="1">Belongs to the LysR transcriptional regulatory family.</text>
</comment>
<keyword evidence="8" id="KW-1185">Reference proteome</keyword>
<evidence type="ECO:0000256" key="1">
    <source>
        <dbReference type="ARBA" id="ARBA00009437"/>
    </source>
</evidence>
<dbReference type="InterPro" id="IPR005119">
    <property type="entry name" value="LysR_subst-bd"/>
</dbReference>
<keyword evidence="4" id="KW-0010">Activator</keyword>
<dbReference type="InterPro" id="IPR036390">
    <property type="entry name" value="WH_DNA-bd_sf"/>
</dbReference>
<dbReference type="PANTHER" id="PTHR30293:SF0">
    <property type="entry name" value="NITROGEN ASSIMILATION REGULATORY PROTEIN NAC"/>
    <property type="match status" value="1"/>
</dbReference>
<dbReference type="PROSITE" id="PS50931">
    <property type="entry name" value="HTH_LYSR"/>
    <property type="match status" value="1"/>
</dbReference>
<dbReference type="EMBL" id="FNKP01000003">
    <property type="protein sequence ID" value="SDR50819.1"/>
    <property type="molecule type" value="Genomic_DNA"/>
</dbReference>
<protein>
    <submittedName>
        <fullName evidence="7">Transcriptional regulator, LysR family</fullName>
    </submittedName>
</protein>
<evidence type="ECO:0000313" key="8">
    <source>
        <dbReference type="Proteomes" id="UP000183487"/>
    </source>
</evidence>
<proteinExistence type="inferred from homology"/>
<sequence>MSIASLIFANEDQVELPIELRQLRYFVRAVELGSIRRTAAELGVTVSLVTQDLDRLEAQLATQLLRRTRNGLMPTDAGFAFLRHAQLTLQHAVDAVEAARQKRLVGHVSVGLPPSTAAVLGVPFVMAMRERHPELRVHLVEALSGHLAAMLDARQLDLALVARGNAVRRWSIRPLIDERVYLLGRADLPGFPSAETLSLADLGALPLVMPSGSHGLRALLDAAFARAGVQPHIAFEIDGLALLMDAVCAGLGATLQPGSVICREPGRQLKARLIADSDARRQTLIASPSEDELSPAAQATRVVIADVARDLAIGGHWPGTTFHDLNAASEES</sequence>
<dbReference type="Proteomes" id="UP000183487">
    <property type="component" value="Unassembled WGS sequence"/>
</dbReference>
<dbReference type="AlphaFoldDB" id="A0A1H1JM94"/>
<keyword evidence="3" id="KW-0238">DNA-binding</keyword>
<evidence type="ECO:0000256" key="5">
    <source>
        <dbReference type="ARBA" id="ARBA00023163"/>
    </source>
</evidence>
<gene>
    <name evidence="7" type="ORF">SAMN05443245_6766</name>
</gene>
<keyword evidence="5" id="KW-0804">Transcription</keyword>
<keyword evidence="2" id="KW-0805">Transcription regulation</keyword>
<dbReference type="Pfam" id="PF03466">
    <property type="entry name" value="LysR_substrate"/>
    <property type="match status" value="1"/>
</dbReference>
<reference evidence="8" key="1">
    <citation type="submission" date="2016-10" db="EMBL/GenBank/DDBJ databases">
        <authorList>
            <person name="Varghese N."/>
        </authorList>
    </citation>
    <scope>NUCLEOTIDE SEQUENCE [LARGE SCALE GENOMIC DNA]</scope>
    <source>
        <strain evidence="8">GAS106B</strain>
    </source>
</reference>
<dbReference type="CDD" id="cd08433">
    <property type="entry name" value="PBP2_Nac"/>
    <property type="match status" value="1"/>
</dbReference>
<dbReference type="GO" id="GO:2000142">
    <property type="term" value="P:regulation of DNA-templated transcription initiation"/>
    <property type="evidence" value="ECO:0007669"/>
    <property type="project" value="TreeGrafter"/>
</dbReference>
<dbReference type="SUPFAM" id="SSF46785">
    <property type="entry name" value="Winged helix' DNA-binding domain"/>
    <property type="match status" value="1"/>
</dbReference>
<dbReference type="PANTHER" id="PTHR30293">
    <property type="entry name" value="TRANSCRIPTIONAL REGULATORY PROTEIN NAC-RELATED"/>
    <property type="match status" value="1"/>
</dbReference>
<feature type="domain" description="HTH lysR-type" evidence="6">
    <location>
        <begin position="18"/>
        <end position="75"/>
    </location>
</feature>
<evidence type="ECO:0000256" key="2">
    <source>
        <dbReference type="ARBA" id="ARBA00023015"/>
    </source>
</evidence>